<evidence type="ECO:0000256" key="1">
    <source>
        <dbReference type="SAM" id="SignalP"/>
    </source>
</evidence>
<dbReference type="Proteomes" id="UP000078286">
    <property type="component" value="Unassembled WGS sequence"/>
</dbReference>
<evidence type="ECO:0000313" key="3">
    <source>
        <dbReference type="Proteomes" id="UP000078286"/>
    </source>
</evidence>
<dbReference type="AlphaFoldDB" id="A0A1B7HZG8"/>
<dbReference type="EMBL" id="LXEO01000007">
    <property type="protein sequence ID" value="OAT21106.1"/>
    <property type="molecule type" value="Genomic_DNA"/>
</dbReference>
<organism evidence="2 3">
    <name type="scientific">Buttiauxella noackiae ATCC 51607</name>
    <dbReference type="NCBI Taxonomy" id="1354255"/>
    <lineage>
        <taxon>Bacteria</taxon>
        <taxon>Pseudomonadati</taxon>
        <taxon>Pseudomonadota</taxon>
        <taxon>Gammaproteobacteria</taxon>
        <taxon>Enterobacterales</taxon>
        <taxon>Enterobacteriaceae</taxon>
        <taxon>Buttiauxella</taxon>
    </lineage>
</organism>
<keyword evidence="1" id="KW-0732">Signal</keyword>
<name>A0A1B7HZG8_9ENTR</name>
<gene>
    <name evidence="2" type="ORF">M979_0335</name>
</gene>
<evidence type="ECO:0000313" key="2">
    <source>
        <dbReference type="EMBL" id="OAT21106.1"/>
    </source>
</evidence>
<reference evidence="2 3" key="1">
    <citation type="submission" date="2016-04" db="EMBL/GenBank/DDBJ databases">
        <title>ATOL: Assembling a taxonomically balanced genome-scale reconstruction of the evolutionary history of the Enterobacteriaceae.</title>
        <authorList>
            <person name="Plunkett G.III."/>
            <person name="Neeno-Eckwall E.C."/>
            <person name="Glasner J.D."/>
            <person name="Perna N.T."/>
        </authorList>
    </citation>
    <scope>NUCLEOTIDE SEQUENCE [LARGE SCALE GENOMIC DNA]</scope>
    <source>
        <strain evidence="2 3">ATCC 51607</strain>
    </source>
</reference>
<dbReference type="RefSeq" id="WP_064553360.1">
    <property type="nucleotide sequence ID" value="NZ_LXEO01000007.1"/>
</dbReference>
<feature type="chain" id="PRO_5008593602" evidence="1">
    <location>
        <begin position="22"/>
        <end position="110"/>
    </location>
</feature>
<protein>
    <submittedName>
        <fullName evidence="2">Uncharacterized protein</fullName>
    </submittedName>
</protein>
<feature type="signal peptide" evidence="1">
    <location>
        <begin position="1"/>
        <end position="21"/>
    </location>
</feature>
<proteinExistence type="predicted"/>
<dbReference type="PATRIC" id="fig|1354255.3.peg.347"/>
<keyword evidence="3" id="KW-1185">Reference proteome</keyword>
<accession>A0A1B7HZG8</accession>
<comment type="caution">
    <text evidence="2">The sequence shown here is derived from an EMBL/GenBank/DDBJ whole genome shotgun (WGS) entry which is preliminary data.</text>
</comment>
<sequence length="110" mass="11802">MNKFILIIGLMVSFCAASSQQSIHIPTDSKASYTVLEKGNLGGLRTIVTKRDGSSGTSYSQRAYDCSNGQVKYLGTGDSLAEMKASKPDPNLSPIIEQSIAYYVGKEACK</sequence>